<evidence type="ECO:0000313" key="2">
    <source>
        <dbReference type="Proteomes" id="UP000054653"/>
    </source>
</evidence>
<keyword evidence="2" id="KW-1185">Reference proteome</keyword>
<dbReference type="Proteomes" id="UP000054653">
    <property type="component" value="Unassembled WGS sequence"/>
</dbReference>
<protein>
    <submittedName>
        <fullName evidence="1">Uncharacterized protein</fullName>
    </submittedName>
</protein>
<evidence type="ECO:0000313" key="1">
    <source>
        <dbReference type="EMBL" id="KRY45928.1"/>
    </source>
</evidence>
<dbReference type="AlphaFoldDB" id="A0A0V1CA24"/>
<comment type="caution">
    <text evidence="1">The sequence shown here is derived from an EMBL/GenBank/DDBJ whole genome shotgun (WGS) entry which is preliminary data.</text>
</comment>
<gene>
    <name evidence="1" type="ORF">T03_2086</name>
</gene>
<sequence>MDGTILNVPSMPQVRQAASSLMLVPVANTRRKSIIDHKAAVLGVNLNPQTIICDFETALIEKSGTE</sequence>
<reference evidence="1 2" key="1">
    <citation type="submission" date="2015-01" db="EMBL/GenBank/DDBJ databases">
        <title>Evolution of Trichinella species and genotypes.</title>
        <authorList>
            <person name="Korhonen P.K."/>
            <person name="Edoardo P."/>
            <person name="Giuseppe L.R."/>
            <person name="Gasser R.B."/>
        </authorList>
    </citation>
    <scope>NUCLEOTIDE SEQUENCE [LARGE SCALE GENOMIC DNA]</scope>
    <source>
        <strain evidence="1">ISS120</strain>
    </source>
</reference>
<organism evidence="1 2">
    <name type="scientific">Trichinella britovi</name>
    <name type="common">Parasitic roundworm</name>
    <dbReference type="NCBI Taxonomy" id="45882"/>
    <lineage>
        <taxon>Eukaryota</taxon>
        <taxon>Metazoa</taxon>
        <taxon>Ecdysozoa</taxon>
        <taxon>Nematoda</taxon>
        <taxon>Enoplea</taxon>
        <taxon>Dorylaimia</taxon>
        <taxon>Trichinellida</taxon>
        <taxon>Trichinellidae</taxon>
        <taxon>Trichinella</taxon>
    </lineage>
</organism>
<dbReference type="EMBL" id="JYDI01000320">
    <property type="protein sequence ID" value="KRY45928.1"/>
    <property type="molecule type" value="Genomic_DNA"/>
</dbReference>
<accession>A0A0V1CA24</accession>
<proteinExistence type="predicted"/>
<name>A0A0V1CA24_TRIBR</name>